<sequence length="203" mass="21464">MPAPSASRPGRGRPRRASRDILEEAAYELFLEQGYAGTTVDQIASRAGVSRGTFFNYFTAKSDVFWTQIDDALDGLPAHLEATDPALRPVRAMGEAFADAALAFGPDRVPWLLGHVSLVGSAEEVRASAIHRITRAELLLRHFAASRLGADAGSILPRAMAATAIGAVTAAVMAWADAGSARGPIEPFLVRALAPLADGFDHS</sequence>
<dbReference type="InterPro" id="IPR023772">
    <property type="entry name" value="DNA-bd_HTH_TetR-type_CS"/>
</dbReference>
<dbReference type="PANTHER" id="PTHR30055:SF234">
    <property type="entry name" value="HTH-TYPE TRANSCRIPTIONAL REGULATOR BETI"/>
    <property type="match status" value="1"/>
</dbReference>
<dbReference type="Gene3D" id="1.10.357.10">
    <property type="entry name" value="Tetracycline Repressor, domain 2"/>
    <property type="match status" value="1"/>
</dbReference>
<dbReference type="PANTHER" id="PTHR30055">
    <property type="entry name" value="HTH-TYPE TRANSCRIPTIONAL REGULATOR RUTR"/>
    <property type="match status" value="1"/>
</dbReference>
<evidence type="ECO:0000256" key="1">
    <source>
        <dbReference type="ARBA" id="ARBA00023015"/>
    </source>
</evidence>
<dbReference type="PRINTS" id="PR00455">
    <property type="entry name" value="HTHTETR"/>
</dbReference>
<comment type="caution">
    <text evidence="6">The sequence shown here is derived from an EMBL/GenBank/DDBJ whole genome shotgun (WGS) entry which is preliminary data.</text>
</comment>
<keyword evidence="1" id="KW-0805">Transcription regulation</keyword>
<feature type="domain" description="HTH tetR-type" evidence="5">
    <location>
        <begin position="16"/>
        <end position="76"/>
    </location>
</feature>
<dbReference type="Gene3D" id="1.10.10.60">
    <property type="entry name" value="Homeodomain-like"/>
    <property type="match status" value="1"/>
</dbReference>
<gene>
    <name evidence="6" type="ORF">GCM10025874_27060</name>
</gene>
<dbReference type="InterPro" id="IPR041347">
    <property type="entry name" value="MftR_C"/>
</dbReference>
<evidence type="ECO:0000256" key="4">
    <source>
        <dbReference type="PROSITE-ProRule" id="PRU00335"/>
    </source>
</evidence>
<dbReference type="RefSeq" id="WP_284233583.1">
    <property type="nucleotide sequence ID" value="NZ_BSUL01000001.1"/>
</dbReference>
<dbReference type="InterPro" id="IPR009057">
    <property type="entry name" value="Homeodomain-like_sf"/>
</dbReference>
<reference evidence="6 7" key="1">
    <citation type="journal article" date="2014" name="Int. J. Syst. Evol. Microbiol.">
        <title>Complete genome sequence of Corynebacterium casei LMG S-19264T (=DSM 44701T), isolated from a smear-ripened cheese.</title>
        <authorList>
            <consortium name="US DOE Joint Genome Institute (JGI-PGF)"/>
            <person name="Walter F."/>
            <person name="Albersmeier A."/>
            <person name="Kalinowski J."/>
            <person name="Ruckert C."/>
        </authorList>
    </citation>
    <scope>NUCLEOTIDE SEQUENCE [LARGE SCALE GENOMIC DNA]</scope>
    <source>
        <strain evidence="6 7">NBRC 112289</strain>
    </source>
</reference>
<evidence type="ECO:0000256" key="2">
    <source>
        <dbReference type="ARBA" id="ARBA00023125"/>
    </source>
</evidence>
<name>A0AA37UKL5_9MICO</name>
<evidence type="ECO:0000313" key="6">
    <source>
        <dbReference type="EMBL" id="GMA29453.1"/>
    </source>
</evidence>
<dbReference type="Proteomes" id="UP001157160">
    <property type="component" value="Unassembled WGS sequence"/>
</dbReference>
<keyword evidence="2 4" id="KW-0238">DNA-binding</keyword>
<keyword evidence="3" id="KW-0804">Transcription</keyword>
<proteinExistence type="predicted"/>
<protein>
    <submittedName>
        <fullName evidence="6">TetR family transcriptional regulator</fullName>
    </submittedName>
</protein>
<dbReference type="SUPFAM" id="SSF46689">
    <property type="entry name" value="Homeodomain-like"/>
    <property type="match status" value="1"/>
</dbReference>
<feature type="DNA-binding region" description="H-T-H motif" evidence="4">
    <location>
        <begin position="39"/>
        <end position="58"/>
    </location>
</feature>
<dbReference type="Pfam" id="PF17754">
    <property type="entry name" value="TetR_C_14"/>
    <property type="match status" value="1"/>
</dbReference>
<dbReference type="GO" id="GO:0000976">
    <property type="term" value="F:transcription cis-regulatory region binding"/>
    <property type="evidence" value="ECO:0007669"/>
    <property type="project" value="TreeGrafter"/>
</dbReference>
<dbReference type="AlphaFoldDB" id="A0AA37UKL5"/>
<keyword evidence="7" id="KW-1185">Reference proteome</keyword>
<dbReference type="InterPro" id="IPR050109">
    <property type="entry name" value="HTH-type_TetR-like_transc_reg"/>
</dbReference>
<evidence type="ECO:0000259" key="5">
    <source>
        <dbReference type="PROSITE" id="PS50977"/>
    </source>
</evidence>
<accession>A0AA37UKL5</accession>
<dbReference type="InterPro" id="IPR001647">
    <property type="entry name" value="HTH_TetR"/>
</dbReference>
<dbReference type="PROSITE" id="PS50977">
    <property type="entry name" value="HTH_TETR_2"/>
    <property type="match status" value="1"/>
</dbReference>
<dbReference type="Pfam" id="PF00440">
    <property type="entry name" value="TetR_N"/>
    <property type="match status" value="1"/>
</dbReference>
<dbReference type="GO" id="GO:0003700">
    <property type="term" value="F:DNA-binding transcription factor activity"/>
    <property type="evidence" value="ECO:0007669"/>
    <property type="project" value="TreeGrafter"/>
</dbReference>
<organism evidence="6 7">
    <name type="scientific">Arenivirga flava</name>
    <dbReference type="NCBI Taxonomy" id="1930060"/>
    <lineage>
        <taxon>Bacteria</taxon>
        <taxon>Bacillati</taxon>
        <taxon>Actinomycetota</taxon>
        <taxon>Actinomycetes</taxon>
        <taxon>Micrococcales</taxon>
        <taxon>Microbacteriaceae</taxon>
        <taxon>Arenivirga</taxon>
    </lineage>
</organism>
<evidence type="ECO:0000313" key="7">
    <source>
        <dbReference type="Proteomes" id="UP001157160"/>
    </source>
</evidence>
<dbReference type="EMBL" id="BSUL01000001">
    <property type="protein sequence ID" value="GMA29453.1"/>
    <property type="molecule type" value="Genomic_DNA"/>
</dbReference>
<dbReference type="PROSITE" id="PS01081">
    <property type="entry name" value="HTH_TETR_1"/>
    <property type="match status" value="1"/>
</dbReference>
<evidence type="ECO:0000256" key="3">
    <source>
        <dbReference type="ARBA" id="ARBA00023163"/>
    </source>
</evidence>